<proteinExistence type="predicted"/>
<evidence type="ECO:0000256" key="1">
    <source>
        <dbReference type="SAM" id="MobiDB-lite"/>
    </source>
</evidence>
<evidence type="ECO:0000313" key="4">
    <source>
        <dbReference type="Proteomes" id="UP001218188"/>
    </source>
</evidence>
<evidence type="ECO:0000256" key="2">
    <source>
        <dbReference type="SAM" id="SignalP"/>
    </source>
</evidence>
<feature type="signal peptide" evidence="2">
    <location>
        <begin position="1"/>
        <end position="19"/>
    </location>
</feature>
<dbReference type="AlphaFoldDB" id="A0AAD6WP70"/>
<feature type="chain" id="PRO_5042247064" description="Secreted protein" evidence="2">
    <location>
        <begin position="20"/>
        <end position="159"/>
    </location>
</feature>
<keyword evidence="2" id="KW-0732">Signal</keyword>
<feature type="region of interest" description="Disordered" evidence="1">
    <location>
        <begin position="40"/>
        <end position="81"/>
    </location>
</feature>
<comment type="caution">
    <text evidence="3">The sequence shown here is derived from an EMBL/GenBank/DDBJ whole genome shotgun (WGS) entry which is preliminary data.</text>
</comment>
<keyword evidence="4" id="KW-1185">Reference proteome</keyword>
<feature type="compositionally biased region" description="Basic and acidic residues" evidence="1">
    <location>
        <begin position="46"/>
        <end position="56"/>
    </location>
</feature>
<evidence type="ECO:0000313" key="3">
    <source>
        <dbReference type="EMBL" id="KAJ7018606.1"/>
    </source>
</evidence>
<gene>
    <name evidence="3" type="ORF">C8F04DRAFT_378381</name>
</gene>
<name>A0AAD6WP70_9AGAR</name>
<reference evidence="3" key="1">
    <citation type="submission" date="2023-03" db="EMBL/GenBank/DDBJ databases">
        <title>Massive genome expansion in bonnet fungi (Mycena s.s.) driven by repeated elements and novel gene families across ecological guilds.</title>
        <authorList>
            <consortium name="Lawrence Berkeley National Laboratory"/>
            <person name="Harder C.B."/>
            <person name="Miyauchi S."/>
            <person name="Viragh M."/>
            <person name="Kuo A."/>
            <person name="Thoen E."/>
            <person name="Andreopoulos B."/>
            <person name="Lu D."/>
            <person name="Skrede I."/>
            <person name="Drula E."/>
            <person name="Henrissat B."/>
            <person name="Morin E."/>
            <person name="Kohler A."/>
            <person name="Barry K."/>
            <person name="LaButti K."/>
            <person name="Morin E."/>
            <person name="Salamov A."/>
            <person name="Lipzen A."/>
            <person name="Mereny Z."/>
            <person name="Hegedus B."/>
            <person name="Baldrian P."/>
            <person name="Stursova M."/>
            <person name="Weitz H."/>
            <person name="Taylor A."/>
            <person name="Grigoriev I.V."/>
            <person name="Nagy L.G."/>
            <person name="Martin F."/>
            <person name="Kauserud H."/>
        </authorList>
    </citation>
    <scope>NUCLEOTIDE SEQUENCE</scope>
    <source>
        <strain evidence="3">CBHHK200</strain>
    </source>
</reference>
<sequence length="159" mass="17482">MRTACVVLAALLSSLDINSNIGESSCHSRGTGTALPVIAAGAHQSSHTERKQWKRNEKQRKKRSRNSGHRGIRPAPESNGLPPAAVLIYNESIRGAVNKRKQRWRSNLQNDPSPNRTGCPLLLLRQNTRAMKAGATNATGLLVPTWNSTRIRNKLKGLF</sequence>
<dbReference type="EMBL" id="JARJCM010000331">
    <property type="protein sequence ID" value="KAJ7018606.1"/>
    <property type="molecule type" value="Genomic_DNA"/>
</dbReference>
<organism evidence="3 4">
    <name type="scientific">Mycena alexandri</name>
    <dbReference type="NCBI Taxonomy" id="1745969"/>
    <lineage>
        <taxon>Eukaryota</taxon>
        <taxon>Fungi</taxon>
        <taxon>Dikarya</taxon>
        <taxon>Basidiomycota</taxon>
        <taxon>Agaricomycotina</taxon>
        <taxon>Agaricomycetes</taxon>
        <taxon>Agaricomycetidae</taxon>
        <taxon>Agaricales</taxon>
        <taxon>Marasmiineae</taxon>
        <taxon>Mycenaceae</taxon>
        <taxon>Mycena</taxon>
    </lineage>
</organism>
<accession>A0AAD6WP70</accession>
<evidence type="ECO:0008006" key="5">
    <source>
        <dbReference type="Google" id="ProtNLM"/>
    </source>
</evidence>
<feature type="compositionally biased region" description="Basic residues" evidence="1">
    <location>
        <begin position="57"/>
        <end position="72"/>
    </location>
</feature>
<dbReference type="Proteomes" id="UP001218188">
    <property type="component" value="Unassembled WGS sequence"/>
</dbReference>
<protein>
    <recommendedName>
        <fullName evidence="5">Secreted protein</fullName>
    </recommendedName>
</protein>